<dbReference type="CDD" id="cd03394">
    <property type="entry name" value="PAP2_like_5"/>
    <property type="match status" value="1"/>
</dbReference>
<comment type="caution">
    <text evidence="2">The sequence shown here is derived from an EMBL/GenBank/DDBJ whole genome shotgun (WGS) entry which is preliminary data.</text>
</comment>
<dbReference type="EMBL" id="JBHSEK010000001">
    <property type="protein sequence ID" value="MFC4488505.1"/>
    <property type="molecule type" value="Genomic_DNA"/>
</dbReference>
<dbReference type="Pfam" id="PF01569">
    <property type="entry name" value="PAP2"/>
    <property type="match status" value="1"/>
</dbReference>
<gene>
    <name evidence="2" type="ORF">ACFO0R_02635</name>
</gene>
<dbReference type="SMART" id="SM00014">
    <property type="entry name" value="acidPPc"/>
    <property type="match status" value="1"/>
</dbReference>
<dbReference type="InterPro" id="IPR000326">
    <property type="entry name" value="PAP2/HPO"/>
</dbReference>
<evidence type="ECO:0000313" key="2">
    <source>
        <dbReference type="EMBL" id="MFC4488505.1"/>
    </source>
</evidence>
<evidence type="ECO:0000313" key="3">
    <source>
        <dbReference type="Proteomes" id="UP001595999"/>
    </source>
</evidence>
<dbReference type="SUPFAM" id="SSF48317">
    <property type="entry name" value="Acid phosphatase/Vanadium-dependent haloperoxidase"/>
    <property type="match status" value="1"/>
</dbReference>
<keyword evidence="3" id="KW-1185">Reference proteome</keyword>
<accession>A0ABV8ZPW3</accession>
<dbReference type="InterPro" id="IPR010344">
    <property type="entry name" value="YbjH"/>
</dbReference>
<dbReference type="InterPro" id="IPR036938">
    <property type="entry name" value="PAP2/HPO_sf"/>
</dbReference>
<dbReference type="Proteomes" id="UP001595999">
    <property type="component" value="Unassembled WGS sequence"/>
</dbReference>
<dbReference type="Pfam" id="PF06082">
    <property type="entry name" value="YjbH"/>
    <property type="match status" value="2"/>
</dbReference>
<sequence length="950" mass="104495">MSISLSLRSGIIKGVLISGAYYYAPHTLAQPSLNGQLGYINMPSADVGRDGSLSFGFSADKPYDTLWTSATILPFLQISGRYISISGIAGFNDQQYGGGYGSYKDKAIDAKWQIFSETSKWPAVSYGRTDIFGTALWRGNYIVASKHFLPNLEASIGFASERIKGPFGGARWTPQSYPNWSLVAEYDANNYPKDFRAADTFAHQRKKGPAAGIEYRWGWLGLQLAKQNTHTSLNASIEIPLNEREFVPKISEPAYFSGSPEVPLRPTLKQWQSDTSYGHHLVSALSRQDFKNIRISVQGDELLLELTNSRISNVGRAVGRAVRTALYFAPIETRSIRVVYTKLEQPIVTYSFFNLTVLNNYLLGKVDRQTFLDSVSVKPGRDAELAERSTEQLASTIRDGVSLEIMAGKDGDIVQVNAEDNEANRFRLVPKTGVYFNDPSGAFRYEIAAAATYTKRLGSGLYLNSALSTNLYNTVSGVKQPSNSILPHVRSDVADYKKTNTPKLDRLLLNQYLTFGPNTYARASVGIYEEMFRGAGGQVLYFPETRHWAVDLSVDALQQRDVKGWFGKRDYQTVTALAALHYRLPMNVTATVRAGRFLAKDMGARLEVKRRFHSGIEIGAWYTSTNGNDITSPGTPSSPYKDKGLFISIPLNSMLTLDTQAVGNFAISPWTRDVGQMVMSPGDLYDILSDPRRDVEMYDGLGNFAERADEQNLPAVNPPLPTFQPWPAIRLRLEDSHQQFSRFDDKTTALTTAAGLTLAAMVLDKPMNDAIGKRQNLRLLRSWKHIGDAAPLAAIGLAGSAFAFGDERLSNTGLISLESAALASAGSIALKGLVNRARPDSSDSPWRKQAADAARFQSSFTSNHAAALFGAVTPFAKEYDQPWLYGLAAIGALGRVAGKEHWLSDVTAGSLLGYASGAWLWQAQRDESRYRTSLMLGPNQAGIQISKSLN</sequence>
<reference evidence="3" key="1">
    <citation type="journal article" date="2019" name="Int. J. Syst. Evol. Microbiol.">
        <title>The Global Catalogue of Microorganisms (GCM) 10K type strain sequencing project: providing services to taxonomists for standard genome sequencing and annotation.</title>
        <authorList>
            <consortium name="The Broad Institute Genomics Platform"/>
            <consortium name="The Broad Institute Genome Sequencing Center for Infectious Disease"/>
            <person name="Wu L."/>
            <person name="Ma J."/>
        </authorList>
    </citation>
    <scope>NUCLEOTIDE SEQUENCE [LARGE SCALE GENOMIC DNA]</scope>
    <source>
        <strain evidence="3">CGMCC 4.7608</strain>
    </source>
</reference>
<dbReference type="RefSeq" id="WP_331282528.1">
    <property type="nucleotide sequence ID" value="NZ_JAJOHW010000035.1"/>
</dbReference>
<evidence type="ECO:0000259" key="1">
    <source>
        <dbReference type="SMART" id="SM00014"/>
    </source>
</evidence>
<organism evidence="2 3">
    <name type="scientific">Chromobacterium aquaticum</name>
    <dbReference type="NCBI Taxonomy" id="467180"/>
    <lineage>
        <taxon>Bacteria</taxon>
        <taxon>Pseudomonadati</taxon>
        <taxon>Pseudomonadota</taxon>
        <taxon>Betaproteobacteria</taxon>
        <taxon>Neisseriales</taxon>
        <taxon>Chromobacteriaceae</taxon>
        <taxon>Chromobacterium</taxon>
    </lineage>
</organism>
<proteinExistence type="predicted"/>
<feature type="domain" description="Phosphatidic acid phosphatase type 2/haloperoxidase" evidence="1">
    <location>
        <begin position="812"/>
        <end position="921"/>
    </location>
</feature>
<name>A0ABV8ZPW3_9NEIS</name>
<protein>
    <submittedName>
        <fullName evidence="2">YjbH domain-containing protein</fullName>
    </submittedName>
</protein>
<dbReference type="Gene3D" id="1.20.144.10">
    <property type="entry name" value="Phosphatidic acid phosphatase type 2/haloperoxidase"/>
    <property type="match status" value="1"/>
</dbReference>